<protein>
    <submittedName>
        <fullName evidence="3">Uncharacterized protein</fullName>
    </submittedName>
</protein>
<evidence type="ECO:0000313" key="3">
    <source>
        <dbReference type="EMBL" id="KAK1261384.1"/>
    </source>
</evidence>
<evidence type="ECO:0000256" key="1">
    <source>
        <dbReference type="SAM" id="MobiDB-lite"/>
    </source>
</evidence>
<dbReference type="AlphaFoldDB" id="A0AAV9AAZ4"/>
<dbReference type="Proteomes" id="UP001179952">
    <property type="component" value="Unassembled WGS sequence"/>
</dbReference>
<gene>
    <name evidence="3" type="ORF">QJS04_geneDACA001120</name>
</gene>
<keyword evidence="2" id="KW-0472">Membrane</keyword>
<feature type="transmembrane region" description="Helical" evidence="2">
    <location>
        <begin position="69"/>
        <end position="90"/>
    </location>
</feature>
<evidence type="ECO:0000313" key="4">
    <source>
        <dbReference type="Proteomes" id="UP001179952"/>
    </source>
</evidence>
<name>A0AAV9AAZ4_ACOGR</name>
<feature type="region of interest" description="Disordered" evidence="1">
    <location>
        <begin position="1"/>
        <end position="23"/>
    </location>
</feature>
<evidence type="ECO:0000256" key="2">
    <source>
        <dbReference type="SAM" id="Phobius"/>
    </source>
</evidence>
<comment type="caution">
    <text evidence="3">The sequence shown here is derived from an EMBL/GenBank/DDBJ whole genome shotgun (WGS) entry which is preliminary data.</text>
</comment>
<reference evidence="3" key="1">
    <citation type="journal article" date="2023" name="Nat. Commun.">
        <title>Diploid and tetraploid genomes of Acorus and the evolution of monocots.</title>
        <authorList>
            <person name="Ma L."/>
            <person name="Liu K.W."/>
            <person name="Li Z."/>
            <person name="Hsiao Y.Y."/>
            <person name="Qi Y."/>
            <person name="Fu T."/>
            <person name="Tang G.D."/>
            <person name="Zhang D."/>
            <person name="Sun W.H."/>
            <person name="Liu D.K."/>
            <person name="Li Y."/>
            <person name="Chen G.Z."/>
            <person name="Liu X.D."/>
            <person name="Liao X.Y."/>
            <person name="Jiang Y.T."/>
            <person name="Yu X."/>
            <person name="Hao Y."/>
            <person name="Huang J."/>
            <person name="Zhao X.W."/>
            <person name="Ke S."/>
            <person name="Chen Y.Y."/>
            <person name="Wu W.L."/>
            <person name="Hsu J.L."/>
            <person name="Lin Y.F."/>
            <person name="Huang M.D."/>
            <person name="Li C.Y."/>
            <person name="Huang L."/>
            <person name="Wang Z.W."/>
            <person name="Zhao X."/>
            <person name="Zhong W.Y."/>
            <person name="Peng D.H."/>
            <person name="Ahmad S."/>
            <person name="Lan S."/>
            <person name="Zhang J.S."/>
            <person name="Tsai W.C."/>
            <person name="Van de Peer Y."/>
            <person name="Liu Z.J."/>
        </authorList>
    </citation>
    <scope>NUCLEOTIDE SEQUENCE</scope>
    <source>
        <strain evidence="3">SCP</strain>
    </source>
</reference>
<dbReference type="EMBL" id="JAUJYN010000010">
    <property type="protein sequence ID" value="KAK1261384.1"/>
    <property type="molecule type" value="Genomic_DNA"/>
</dbReference>
<proteinExistence type="predicted"/>
<organism evidence="3 4">
    <name type="scientific">Acorus gramineus</name>
    <name type="common">Dwarf sweet flag</name>
    <dbReference type="NCBI Taxonomy" id="55184"/>
    <lineage>
        <taxon>Eukaryota</taxon>
        <taxon>Viridiplantae</taxon>
        <taxon>Streptophyta</taxon>
        <taxon>Embryophyta</taxon>
        <taxon>Tracheophyta</taxon>
        <taxon>Spermatophyta</taxon>
        <taxon>Magnoliopsida</taxon>
        <taxon>Liliopsida</taxon>
        <taxon>Acoraceae</taxon>
        <taxon>Acorus</taxon>
    </lineage>
</organism>
<keyword evidence="2" id="KW-0812">Transmembrane</keyword>
<dbReference type="PANTHER" id="PTHR33306:SF40">
    <property type="entry name" value="EXPRESSED PROTEIN"/>
    <property type="match status" value="1"/>
</dbReference>
<feature type="transmembrane region" description="Helical" evidence="2">
    <location>
        <begin position="102"/>
        <end position="123"/>
    </location>
</feature>
<dbReference type="PANTHER" id="PTHR33306">
    <property type="entry name" value="EXPRESSED PROTEIN-RELATED-RELATED"/>
    <property type="match status" value="1"/>
</dbReference>
<accession>A0AAV9AAZ4</accession>
<sequence length="183" mass="20823">MHASDAPQHQKEKAPTTPKPRRIHQSNTYIAYDTPHNTNQQHFKAYMALWRESQNWKHNRSWRTQTLSLPPPTLLLVLSIVLLFLSLSAYSGLRSEARRTQYGAHLMMAAVPVLLIFIVRSMVVNHGRFVVRVPPVLPDDQGSIHRAGGSPWGVAAAVVVLLVMVSYQSKFLSKWFGPLWRSY</sequence>
<reference evidence="3" key="2">
    <citation type="submission" date="2023-06" db="EMBL/GenBank/DDBJ databases">
        <authorList>
            <person name="Ma L."/>
            <person name="Liu K.-W."/>
            <person name="Li Z."/>
            <person name="Hsiao Y.-Y."/>
            <person name="Qi Y."/>
            <person name="Fu T."/>
            <person name="Tang G."/>
            <person name="Zhang D."/>
            <person name="Sun W.-H."/>
            <person name="Liu D.-K."/>
            <person name="Li Y."/>
            <person name="Chen G.-Z."/>
            <person name="Liu X.-D."/>
            <person name="Liao X.-Y."/>
            <person name="Jiang Y.-T."/>
            <person name="Yu X."/>
            <person name="Hao Y."/>
            <person name="Huang J."/>
            <person name="Zhao X.-W."/>
            <person name="Ke S."/>
            <person name="Chen Y.-Y."/>
            <person name="Wu W.-L."/>
            <person name="Hsu J.-L."/>
            <person name="Lin Y.-F."/>
            <person name="Huang M.-D."/>
            <person name="Li C.-Y."/>
            <person name="Huang L."/>
            <person name="Wang Z.-W."/>
            <person name="Zhao X."/>
            <person name="Zhong W.-Y."/>
            <person name="Peng D.-H."/>
            <person name="Ahmad S."/>
            <person name="Lan S."/>
            <person name="Zhang J.-S."/>
            <person name="Tsai W.-C."/>
            <person name="Van De Peer Y."/>
            <person name="Liu Z.-J."/>
        </authorList>
    </citation>
    <scope>NUCLEOTIDE SEQUENCE</scope>
    <source>
        <strain evidence="3">SCP</strain>
        <tissue evidence="3">Leaves</tissue>
    </source>
</reference>
<feature type="transmembrane region" description="Helical" evidence="2">
    <location>
        <begin position="143"/>
        <end position="165"/>
    </location>
</feature>
<keyword evidence="4" id="KW-1185">Reference proteome</keyword>
<keyword evidence="2" id="KW-1133">Transmembrane helix</keyword>